<comment type="similarity">
    <text evidence="2">Belongs to the EamA transporter family.</text>
</comment>
<proteinExistence type="inferred from homology"/>
<dbReference type="GO" id="GO:0016020">
    <property type="term" value="C:membrane"/>
    <property type="evidence" value="ECO:0007669"/>
    <property type="project" value="UniProtKB-SubCell"/>
</dbReference>
<dbReference type="InterPro" id="IPR000620">
    <property type="entry name" value="EamA_dom"/>
</dbReference>
<evidence type="ECO:0000256" key="2">
    <source>
        <dbReference type="ARBA" id="ARBA00007362"/>
    </source>
</evidence>
<dbReference type="InterPro" id="IPR037185">
    <property type="entry name" value="EmrE-like"/>
</dbReference>
<feature type="transmembrane region" description="Helical" evidence="6">
    <location>
        <begin position="65"/>
        <end position="84"/>
    </location>
</feature>
<dbReference type="Proteomes" id="UP000199516">
    <property type="component" value="Unassembled WGS sequence"/>
</dbReference>
<dbReference type="EMBL" id="FONT01000002">
    <property type="protein sequence ID" value="SFE62203.1"/>
    <property type="molecule type" value="Genomic_DNA"/>
</dbReference>
<keyword evidence="3 6" id="KW-0812">Transmembrane</keyword>
<dbReference type="PANTHER" id="PTHR32322">
    <property type="entry name" value="INNER MEMBRANE TRANSPORTER"/>
    <property type="match status" value="1"/>
</dbReference>
<dbReference type="SUPFAM" id="SSF103481">
    <property type="entry name" value="Multidrug resistance efflux transporter EmrE"/>
    <property type="match status" value="2"/>
</dbReference>
<evidence type="ECO:0000256" key="3">
    <source>
        <dbReference type="ARBA" id="ARBA00022692"/>
    </source>
</evidence>
<feature type="transmembrane region" description="Helical" evidence="6">
    <location>
        <begin position="90"/>
        <end position="110"/>
    </location>
</feature>
<dbReference type="Pfam" id="PF00892">
    <property type="entry name" value="EamA"/>
    <property type="match status" value="2"/>
</dbReference>
<gene>
    <name evidence="8" type="ORF">SAMN05192532_102634</name>
</gene>
<keyword evidence="4 6" id="KW-1133">Transmembrane helix</keyword>
<feature type="transmembrane region" description="Helical" evidence="6">
    <location>
        <begin position="119"/>
        <end position="138"/>
    </location>
</feature>
<dbReference type="PANTHER" id="PTHR32322:SF2">
    <property type="entry name" value="EAMA DOMAIN-CONTAINING PROTEIN"/>
    <property type="match status" value="1"/>
</dbReference>
<evidence type="ECO:0000256" key="1">
    <source>
        <dbReference type="ARBA" id="ARBA00004127"/>
    </source>
</evidence>
<feature type="transmembrane region" description="Helical" evidence="6">
    <location>
        <begin position="208"/>
        <end position="231"/>
    </location>
</feature>
<feature type="transmembrane region" description="Helical" evidence="6">
    <location>
        <begin position="238"/>
        <end position="257"/>
    </location>
</feature>
<evidence type="ECO:0000256" key="6">
    <source>
        <dbReference type="SAM" id="Phobius"/>
    </source>
</evidence>
<accession>A0A1I2C382</accession>
<keyword evidence="9" id="KW-1185">Reference proteome</keyword>
<evidence type="ECO:0000256" key="4">
    <source>
        <dbReference type="ARBA" id="ARBA00022989"/>
    </source>
</evidence>
<feature type="domain" description="EamA" evidence="7">
    <location>
        <begin position="2"/>
        <end position="133"/>
    </location>
</feature>
<organism evidence="8 9">
    <name type="scientific">Alteribacillus iranensis</name>
    <dbReference type="NCBI Taxonomy" id="930128"/>
    <lineage>
        <taxon>Bacteria</taxon>
        <taxon>Bacillati</taxon>
        <taxon>Bacillota</taxon>
        <taxon>Bacilli</taxon>
        <taxon>Bacillales</taxon>
        <taxon>Bacillaceae</taxon>
        <taxon>Alteribacillus</taxon>
    </lineage>
</organism>
<reference evidence="8 9" key="1">
    <citation type="submission" date="2016-10" db="EMBL/GenBank/DDBJ databases">
        <authorList>
            <person name="de Groot N.N."/>
        </authorList>
    </citation>
    <scope>NUCLEOTIDE SEQUENCE [LARGE SCALE GENOMIC DNA]</scope>
    <source>
        <strain evidence="8 9">DSM 23995</strain>
    </source>
</reference>
<feature type="domain" description="EamA" evidence="7">
    <location>
        <begin position="146"/>
        <end position="279"/>
    </location>
</feature>
<dbReference type="RefSeq" id="WP_177194745.1">
    <property type="nucleotide sequence ID" value="NZ_FONT01000002.1"/>
</dbReference>
<dbReference type="InterPro" id="IPR050638">
    <property type="entry name" value="AA-Vitamin_Transporters"/>
</dbReference>
<comment type="subcellular location">
    <subcellularLocation>
        <location evidence="1">Endomembrane system</location>
        <topology evidence="1">Multi-pass membrane protein</topology>
    </subcellularLocation>
</comment>
<feature type="transmembrane region" description="Helical" evidence="6">
    <location>
        <begin position="263"/>
        <end position="284"/>
    </location>
</feature>
<feature type="transmembrane region" description="Helical" evidence="6">
    <location>
        <begin position="27"/>
        <end position="45"/>
    </location>
</feature>
<evidence type="ECO:0000256" key="5">
    <source>
        <dbReference type="ARBA" id="ARBA00023136"/>
    </source>
</evidence>
<dbReference type="AlphaFoldDB" id="A0A1I2C382"/>
<feature type="transmembrane region" description="Helical" evidence="6">
    <location>
        <begin position="177"/>
        <end position="196"/>
    </location>
</feature>
<protein>
    <submittedName>
        <fullName evidence="8">EamA-like transporter family protein</fullName>
    </submittedName>
</protein>
<feature type="transmembrane region" description="Helical" evidence="6">
    <location>
        <begin position="144"/>
        <end position="165"/>
    </location>
</feature>
<keyword evidence="5 6" id="KW-0472">Membrane</keyword>
<sequence length="293" mass="32386">MLIGILFTILFASGAVSVKFGLLSAAPLTMGIIRFLFAGILILLYIHLFKKDEYRLPRKGEWKPLVLLGLFNTSLYLGCGFLALQTVSSGFFNLAVAVNPLLVALLSSLYTKKIVQKKVWIGMLISAIGLLIATIPQLENSHSTVSGIFLLMIGMVSMAIGSVYFQKAKLQLPSIVINGWQVLFGGIILIIPAIVLEWDKPLIVDLNLVIYIVWSVLVVSILAMVLWFYLLKQDTVKANIWLFLTPIAGYALSFTLLGEVITIFEVLATLFVFTGLYLTGNLQFNKHQIEKAS</sequence>
<name>A0A1I2C382_9BACI</name>
<evidence type="ECO:0000259" key="7">
    <source>
        <dbReference type="Pfam" id="PF00892"/>
    </source>
</evidence>
<evidence type="ECO:0000313" key="8">
    <source>
        <dbReference type="EMBL" id="SFE62203.1"/>
    </source>
</evidence>
<evidence type="ECO:0000313" key="9">
    <source>
        <dbReference type="Proteomes" id="UP000199516"/>
    </source>
</evidence>